<dbReference type="KEGG" id="ptkz:JDV02_007110"/>
<evidence type="ECO:0000313" key="2">
    <source>
        <dbReference type="EMBL" id="UNI21091.1"/>
    </source>
</evidence>
<gene>
    <name evidence="2" type="ORF">JDV02_007110</name>
</gene>
<dbReference type="AlphaFoldDB" id="A0A9Q8QLQ4"/>
<feature type="region of interest" description="Disordered" evidence="1">
    <location>
        <begin position="289"/>
        <end position="316"/>
    </location>
</feature>
<dbReference type="GeneID" id="72069059"/>
<dbReference type="Proteomes" id="UP000829364">
    <property type="component" value="Chromosome 6"/>
</dbReference>
<protein>
    <submittedName>
        <fullName evidence="2">Uncharacterized protein</fullName>
    </submittedName>
</protein>
<accession>A0A9Q8QLQ4</accession>
<dbReference type="RefSeq" id="XP_047844572.1">
    <property type="nucleotide sequence ID" value="XM_047988574.1"/>
</dbReference>
<reference evidence="2" key="1">
    <citation type="submission" date="2021-11" db="EMBL/GenBank/DDBJ databases">
        <title>Purpureocillium_takamizusanense_genome.</title>
        <authorList>
            <person name="Nguyen N.-H."/>
        </authorList>
    </citation>
    <scope>NUCLEOTIDE SEQUENCE</scope>
    <source>
        <strain evidence="2">PT3</strain>
    </source>
</reference>
<sequence>MTDDDRVKYNYCVYSTKSGNPSLFDKQEGCIQCKASQKRVRDDYLNMKHAKTNFKDTWSYYSSLDSGNRPLDGDDWKGPAPGKSGLKLWQQYKFDYNSNDAVNDKLEQLLAKNGLSTPSTPPATSTPGSGEDVVEEGVKYLEFHYVNGFEQRLVETSSGVFMGECVVVETVYYEANNRTMGFRLRTENGVLINGRMRRATSQEKETLITINGDKVIAKTDIETTLRESSTTKVVIASEGAKKLAEQASNGTLSTAQARTKVEQVAKVHVEEALSTSLSTIATSSSLEITKSGGQGAAGNGPASCKRRRRRSAVVQY</sequence>
<evidence type="ECO:0000313" key="3">
    <source>
        <dbReference type="Proteomes" id="UP000829364"/>
    </source>
</evidence>
<evidence type="ECO:0000256" key="1">
    <source>
        <dbReference type="SAM" id="MobiDB-lite"/>
    </source>
</evidence>
<proteinExistence type="predicted"/>
<keyword evidence="3" id="KW-1185">Reference proteome</keyword>
<organism evidence="2 3">
    <name type="scientific">Purpureocillium takamizusanense</name>
    <dbReference type="NCBI Taxonomy" id="2060973"/>
    <lineage>
        <taxon>Eukaryota</taxon>
        <taxon>Fungi</taxon>
        <taxon>Dikarya</taxon>
        <taxon>Ascomycota</taxon>
        <taxon>Pezizomycotina</taxon>
        <taxon>Sordariomycetes</taxon>
        <taxon>Hypocreomycetidae</taxon>
        <taxon>Hypocreales</taxon>
        <taxon>Ophiocordycipitaceae</taxon>
        <taxon>Purpureocillium</taxon>
    </lineage>
</organism>
<dbReference type="EMBL" id="CP086359">
    <property type="protein sequence ID" value="UNI21091.1"/>
    <property type="molecule type" value="Genomic_DNA"/>
</dbReference>
<name>A0A9Q8QLQ4_9HYPO</name>
<feature type="compositionally biased region" description="Basic residues" evidence="1">
    <location>
        <begin position="304"/>
        <end position="316"/>
    </location>
</feature>